<organism evidence="3 4">
    <name type="scientific">Homarus americanus</name>
    <name type="common">American lobster</name>
    <dbReference type="NCBI Taxonomy" id="6706"/>
    <lineage>
        <taxon>Eukaryota</taxon>
        <taxon>Metazoa</taxon>
        <taxon>Ecdysozoa</taxon>
        <taxon>Arthropoda</taxon>
        <taxon>Crustacea</taxon>
        <taxon>Multicrustacea</taxon>
        <taxon>Malacostraca</taxon>
        <taxon>Eumalacostraca</taxon>
        <taxon>Eucarida</taxon>
        <taxon>Decapoda</taxon>
        <taxon>Pleocyemata</taxon>
        <taxon>Astacidea</taxon>
        <taxon>Nephropoidea</taxon>
        <taxon>Nephropidae</taxon>
        <taxon>Homarus</taxon>
    </lineage>
</organism>
<keyword evidence="2" id="KW-0732">Signal</keyword>
<evidence type="ECO:0000256" key="2">
    <source>
        <dbReference type="SAM" id="SignalP"/>
    </source>
</evidence>
<protein>
    <submittedName>
        <fullName evidence="3">Putative DM4/DM12 family-like protein 14</fullName>
    </submittedName>
</protein>
<evidence type="ECO:0000313" key="3">
    <source>
        <dbReference type="EMBL" id="KAG7175529.1"/>
    </source>
</evidence>
<gene>
    <name evidence="3" type="ORF">Hamer_G022066</name>
</gene>
<keyword evidence="1" id="KW-1133">Transmembrane helix</keyword>
<keyword evidence="1" id="KW-0812">Transmembrane</keyword>
<comment type="caution">
    <text evidence="3">The sequence shown here is derived from an EMBL/GenBank/DDBJ whole genome shotgun (WGS) entry which is preliminary data.</text>
</comment>
<keyword evidence="1" id="KW-0472">Membrane</keyword>
<evidence type="ECO:0000313" key="4">
    <source>
        <dbReference type="Proteomes" id="UP000747542"/>
    </source>
</evidence>
<feature type="chain" id="PRO_5035190338" evidence="2">
    <location>
        <begin position="22"/>
        <end position="192"/>
    </location>
</feature>
<proteinExistence type="predicted"/>
<reference evidence="3" key="1">
    <citation type="journal article" date="2021" name="Sci. Adv.">
        <title>The American lobster genome reveals insights on longevity, neural, and immune adaptations.</title>
        <authorList>
            <person name="Polinski J.M."/>
            <person name="Zimin A.V."/>
            <person name="Clark K.F."/>
            <person name="Kohn A.B."/>
            <person name="Sadowski N."/>
            <person name="Timp W."/>
            <person name="Ptitsyn A."/>
            <person name="Khanna P."/>
            <person name="Romanova D.Y."/>
            <person name="Williams P."/>
            <person name="Greenwood S.J."/>
            <person name="Moroz L.L."/>
            <person name="Walt D.R."/>
            <person name="Bodnar A.G."/>
        </authorList>
    </citation>
    <scope>NUCLEOTIDE SEQUENCE</scope>
    <source>
        <strain evidence="3">GMGI-L3</strain>
    </source>
</reference>
<accession>A0A8J5THW4</accession>
<sequence length="192" mass="20918">MKMSYVMVPVALALLLGVASSTLVIPLATTAGTSLAITAGTGSLAGVAAAAAGVAGVGLVASALLSRRRGTVHQSLRIQYERYKRDVDEERLEELFAMVAKMDTHGCGMRHVCEVYKKPEHQLNLREHTIRALLGDKPEPVSPKKAKHPRSFYQSAAVLGREGQDCYNLYTSCPLTYEEVNEYLDNLDLQVK</sequence>
<keyword evidence="4" id="KW-1185">Reference proteome</keyword>
<feature type="transmembrane region" description="Helical" evidence="1">
    <location>
        <begin position="46"/>
        <end position="65"/>
    </location>
</feature>
<dbReference type="EMBL" id="JAHLQT010005701">
    <property type="protein sequence ID" value="KAG7175529.1"/>
    <property type="molecule type" value="Genomic_DNA"/>
</dbReference>
<dbReference type="AlphaFoldDB" id="A0A8J5THW4"/>
<dbReference type="Proteomes" id="UP000747542">
    <property type="component" value="Unassembled WGS sequence"/>
</dbReference>
<dbReference type="Pfam" id="PF07841">
    <property type="entry name" value="DM4_12"/>
    <property type="match status" value="1"/>
</dbReference>
<feature type="signal peptide" evidence="2">
    <location>
        <begin position="1"/>
        <end position="21"/>
    </location>
</feature>
<evidence type="ECO:0000256" key="1">
    <source>
        <dbReference type="SAM" id="Phobius"/>
    </source>
</evidence>
<dbReference type="InterPro" id="IPR006631">
    <property type="entry name" value="DM4_12"/>
</dbReference>
<name>A0A8J5THW4_HOMAM</name>